<dbReference type="PANTHER" id="PTHR10579">
    <property type="entry name" value="CALCIUM-ACTIVATED CHLORIDE CHANNEL REGULATOR"/>
    <property type="match status" value="1"/>
</dbReference>
<sequence length="811" mass="86606">MSNPQPTAADHHDRLTDRVLAEALGAERPPDLSAAIASRLADAQAEVAAPSGRTAMQTRRAWIVLLATAASLMAVVLWRGVATVNEPKVALIEPAATEAASSATASSSHKPNAATPPVAESSDGPIMYVGNYGDPPDSGDGSGTPWAINVLDGPERVSGEVFVPSEGQTFPGLELANEPRVYFNPRNLAKDSSGGRAATPSAPVAKPGQSQTYSISPERVEELKSLRKQPATPAEQSPSSGAYGSPSVVNQGDLKWFKPVELGKDAQMPRRDSGWFHSIDKLYWSESKPSTAIGLGGLINDATVPSGGVKIGRDFYYREPPLHDRYEAIHENAFTKPAGEDALSTFSIDVDTASYSNVRQYLLDMRRLPPADAVRVEELVNYFDYAYEAPKEAAEEPFAASLGCFACPWAPSHKLVRIGVKGREVDADKRPLSNLVFLVDVSGSMNDRNKLPLVISGLEALTDRLGENDRVAIVVYAGSEGVVLPSTSGDRKDEIRSALGRLQAGGSTAGGAGLKLAYEIAERNQIGGGVNRVVLCTDGDFNVGLTGTEELAKLVETRAKETGVFLTVLGFGRGNLNDAMLEEISGRGDGHYAYIDNEKEARRVLSRDLSGTLVTIAKDVKLQVEFNPAKVASYRLIGYENRVMAAKDFNDDTKDAGEIGAGHTVTALYEIVPVGVEEPAPPVDGLKYQPAPVEEDAARVDLIGESAQPTVFAAELLTLKIRYKQPEGGASKKLEFPLEDAGKSFADADDDFRWAAAVAEFGMLLRGSSHAGDATLDSVLEIARGALGADDGGYRAEFLDLVRRAQELRGR</sequence>
<feature type="transmembrane region" description="Helical" evidence="2">
    <location>
        <begin position="61"/>
        <end position="81"/>
    </location>
</feature>
<dbReference type="EMBL" id="SJPR01000001">
    <property type="protein sequence ID" value="TWU00352.1"/>
    <property type="molecule type" value="Genomic_DNA"/>
</dbReference>
<comment type="caution">
    <text evidence="4">The sequence shown here is derived from an EMBL/GenBank/DDBJ whole genome shotgun (WGS) entry which is preliminary data.</text>
</comment>
<evidence type="ECO:0000313" key="5">
    <source>
        <dbReference type="Proteomes" id="UP000317421"/>
    </source>
</evidence>
<dbReference type="OrthoDB" id="9805121at2"/>
<dbReference type="Pfam" id="PF00092">
    <property type="entry name" value="VWA"/>
    <property type="match status" value="1"/>
</dbReference>
<dbReference type="Gene3D" id="3.40.50.410">
    <property type="entry name" value="von Willebrand factor, type A domain"/>
    <property type="match status" value="1"/>
</dbReference>
<evidence type="ECO:0000259" key="3">
    <source>
        <dbReference type="PROSITE" id="PS50234"/>
    </source>
</evidence>
<dbReference type="InterPro" id="IPR022156">
    <property type="entry name" value="Uncharacterised_YfbK_N"/>
</dbReference>
<feature type="domain" description="VWFA" evidence="3">
    <location>
        <begin position="434"/>
        <end position="613"/>
    </location>
</feature>
<dbReference type="Proteomes" id="UP000317421">
    <property type="component" value="Unassembled WGS sequence"/>
</dbReference>
<reference evidence="4 5" key="1">
    <citation type="submission" date="2019-02" db="EMBL/GenBank/DDBJ databases">
        <title>Deep-cultivation of Planctomycetes and their phenomic and genomic characterization uncovers novel biology.</title>
        <authorList>
            <person name="Wiegand S."/>
            <person name="Jogler M."/>
            <person name="Boedeker C."/>
            <person name="Pinto D."/>
            <person name="Vollmers J."/>
            <person name="Rivas-Marin E."/>
            <person name="Kohn T."/>
            <person name="Peeters S.H."/>
            <person name="Heuer A."/>
            <person name="Rast P."/>
            <person name="Oberbeckmann S."/>
            <person name="Bunk B."/>
            <person name="Jeske O."/>
            <person name="Meyerdierks A."/>
            <person name="Storesund J.E."/>
            <person name="Kallscheuer N."/>
            <person name="Luecker S."/>
            <person name="Lage O.M."/>
            <person name="Pohl T."/>
            <person name="Merkel B.J."/>
            <person name="Hornburger P."/>
            <person name="Mueller R.-W."/>
            <person name="Bruemmer F."/>
            <person name="Labrenz M."/>
            <person name="Spormann A.M."/>
            <person name="Op Den Camp H."/>
            <person name="Overmann J."/>
            <person name="Amann R."/>
            <person name="Jetten M.S.M."/>
            <person name="Mascher T."/>
            <person name="Medema M.H."/>
            <person name="Devos D.P."/>
            <person name="Kaster A.-K."/>
            <person name="Ovreas L."/>
            <person name="Rohde M."/>
            <person name="Galperin M.Y."/>
            <person name="Jogler C."/>
        </authorList>
    </citation>
    <scope>NUCLEOTIDE SEQUENCE [LARGE SCALE GENOMIC DNA]</scope>
    <source>
        <strain evidence="4 5">Pla108</strain>
    </source>
</reference>
<keyword evidence="2" id="KW-1133">Transmembrane helix</keyword>
<evidence type="ECO:0000256" key="1">
    <source>
        <dbReference type="SAM" id="MobiDB-lite"/>
    </source>
</evidence>
<gene>
    <name evidence="4" type="ORF">Pla108_13010</name>
</gene>
<dbReference type="Pfam" id="PF12450">
    <property type="entry name" value="vWF_A"/>
    <property type="match status" value="1"/>
</dbReference>
<dbReference type="SUPFAM" id="SSF53300">
    <property type="entry name" value="vWA-like"/>
    <property type="match status" value="1"/>
</dbReference>
<dbReference type="Pfam" id="PF12034">
    <property type="entry name" value="YfbK_C"/>
    <property type="match status" value="1"/>
</dbReference>
<organism evidence="4 5">
    <name type="scientific">Botrimarina colliarenosi</name>
    <dbReference type="NCBI Taxonomy" id="2528001"/>
    <lineage>
        <taxon>Bacteria</taxon>
        <taxon>Pseudomonadati</taxon>
        <taxon>Planctomycetota</taxon>
        <taxon>Planctomycetia</taxon>
        <taxon>Pirellulales</taxon>
        <taxon>Lacipirellulaceae</taxon>
        <taxon>Botrimarina</taxon>
    </lineage>
</organism>
<evidence type="ECO:0000256" key="2">
    <source>
        <dbReference type="SAM" id="Phobius"/>
    </source>
</evidence>
<keyword evidence="2" id="KW-0472">Membrane</keyword>
<feature type="region of interest" description="Disordered" evidence="1">
    <location>
        <begin position="186"/>
        <end position="247"/>
    </location>
</feature>
<dbReference type="InterPro" id="IPR002035">
    <property type="entry name" value="VWF_A"/>
</dbReference>
<dbReference type="AlphaFoldDB" id="A0A5C6AMX1"/>
<feature type="region of interest" description="Disordered" evidence="1">
    <location>
        <begin position="102"/>
        <end position="147"/>
    </location>
</feature>
<dbReference type="SMART" id="SM00327">
    <property type="entry name" value="VWA"/>
    <property type="match status" value="1"/>
</dbReference>
<proteinExistence type="predicted"/>
<name>A0A5C6AMX1_9BACT</name>
<dbReference type="PANTHER" id="PTHR10579:SF43">
    <property type="entry name" value="ZINC FINGER (C3HC4-TYPE RING FINGER) FAMILY PROTEIN"/>
    <property type="match status" value="1"/>
</dbReference>
<dbReference type="PROSITE" id="PS50234">
    <property type="entry name" value="VWFA"/>
    <property type="match status" value="1"/>
</dbReference>
<keyword evidence="2" id="KW-0812">Transmembrane</keyword>
<feature type="compositionally biased region" description="Polar residues" evidence="1">
    <location>
        <begin position="234"/>
        <end position="247"/>
    </location>
</feature>
<dbReference type="InterPro" id="IPR021908">
    <property type="entry name" value="YfbK_C"/>
</dbReference>
<dbReference type="InterPro" id="IPR036465">
    <property type="entry name" value="vWFA_dom_sf"/>
</dbReference>
<accession>A0A5C6AMX1</accession>
<keyword evidence="5" id="KW-1185">Reference proteome</keyword>
<protein>
    <submittedName>
        <fullName evidence="4">von Willebrand factor</fullName>
    </submittedName>
</protein>
<dbReference type="InterPro" id="IPR051266">
    <property type="entry name" value="CLCR"/>
</dbReference>
<evidence type="ECO:0000313" key="4">
    <source>
        <dbReference type="EMBL" id="TWU00352.1"/>
    </source>
</evidence>